<evidence type="ECO:0000313" key="2">
    <source>
        <dbReference type="Proteomes" id="UP000746612"/>
    </source>
</evidence>
<comment type="caution">
    <text evidence="1">The sequence shown here is derived from an EMBL/GenBank/DDBJ whole genome shotgun (WGS) entry which is preliminary data.</text>
</comment>
<dbReference type="AlphaFoldDB" id="A0A9N8RFV1"/>
<evidence type="ECO:0000313" key="1">
    <source>
        <dbReference type="EMBL" id="CAG1989849.1"/>
    </source>
</evidence>
<organism evidence="1 2">
    <name type="scientific">Gibberella zeae</name>
    <name type="common">Wheat head blight fungus</name>
    <name type="synonym">Fusarium graminearum</name>
    <dbReference type="NCBI Taxonomy" id="5518"/>
    <lineage>
        <taxon>Eukaryota</taxon>
        <taxon>Fungi</taxon>
        <taxon>Dikarya</taxon>
        <taxon>Ascomycota</taxon>
        <taxon>Pezizomycotina</taxon>
        <taxon>Sordariomycetes</taxon>
        <taxon>Hypocreomycetidae</taxon>
        <taxon>Hypocreales</taxon>
        <taxon>Nectriaceae</taxon>
        <taxon>Fusarium</taxon>
    </lineage>
</organism>
<reference evidence="1" key="1">
    <citation type="submission" date="2021-03" db="EMBL/GenBank/DDBJ databases">
        <authorList>
            <person name="Alouane T."/>
            <person name="Langin T."/>
            <person name="Bonhomme L."/>
        </authorList>
    </citation>
    <scope>NUCLEOTIDE SEQUENCE</scope>
    <source>
        <strain evidence="1">MDC_Fg202</strain>
    </source>
</reference>
<protein>
    <recommendedName>
        <fullName evidence="3">HNH nuclease domain-containing protein</fullName>
    </recommendedName>
</protein>
<name>A0A9N8RFV1_GIBZA</name>
<sequence length="428" mass="48686">MPKGPPTRLVLLDNIVDTDSSSFPIACLHEPHIRGRYGVSKVIEKKIKSIAPGFCIRIEHLVAILLVEKQDLLPRGHLSPETCSPYELKERLCAVSPFCKHYMLHLDPENIIPELKQTVPNLGNTVSGRTNPKYHRWSHAIPKQPKYEPKPAPGMSPEENARSMYYNARFRTGPTATGPPVGLYIEMEKKRIMHDRYQCVVTGKADPRVFWFIPRTWNDTIDHNDATGNIRAGSLYLTKIDLLDEIHSATKLHKTYDLHNLISVNPTIYEALTLGLCAFKYMGGERHKDGSFNAHLKLFWMPEMPGRFNKPMDEQATRGLSLELDNFKRHGCPIPKQVERNQTAISTLPLSAGKDVFIDMPASHAKKFEHVVAIHWACVTFTALCGGARRAWFLTGKNQENGSFQPMDKEFNDMELAMRMQQMEAFKR</sequence>
<gene>
    <name evidence="1" type="ORF">MDCFG202_LOCUS307309</name>
</gene>
<evidence type="ECO:0008006" key="3">
    <source>
        <dbReference type="Google" id="ProtNLM"/>
    </source>
</evidence>
<dbReference type="EMBL" id="CAJPIJ010000146">
    <property type="protein sequence ID" value="CAG1989849.1"/>
    <property type="molecule type" value="Genomic_DNA"/>
</dbReference>
<dbReference type="Proteomes" id="UP000746612">
    <property type="component" value="Unassembled WGS sequence"/>
</dbReference>
<accession>A0A9N8RFV1</accession>
<proteinExistence type="predicted"/>